<feature type="region of interest" description="Disordered" evidence="9">
    <location>
        <begin position="158"/>
        <end position="213"/>
    </location>
</feature>
<feature type="compositionally biased region" description="Basic and acidic residues" evidence="9">
    <location>
        <begin position="203"/>
        <end position="213"/>
    </location>
</feature>
<proteinExistence type="inferred from homology"/>
<feature type="compositionally biased region" description="Low complexity" evidence="9">
    <location>
        <begin position="302"/>
        <end position="327"/>
    </location>
</feature>
<organism evidence="10 11">
    <name type="scientific">Purpureocillium lilacinum</name>
    <name type="common">Paecilomyces lilacinus</name>
    <dbReference type="NCBI Taxonomy" id="33203"/>
    <lineage>
        <taxon>Eukaryota</taxon>
        <taxon>Fungi</taxon>
        <taxon>Dikarya</taxon>
        <taxon>Ascomycota</taxon>
        <taxon>Pezizomycotina</taxon>
        <taxon>Sordariomycetes</taxon>
        <taxon>Hypocreomycetidae</taxon>
        <taxon>Hypocreales</taxon>
        <taxon>Ophiocordycipitaceae</taxon>
        <taxon>Purpureocillium</taxon>
    </lineage>
</organism>
<evidence type="ECO:0000256" key="9">
    <source>
        <dbReference type="SAM" id="MobiDB-lite"/>
    </source>
</evidence>
<keyword evidence="7" id="KW-0804">Transcription</keyword>
<feature type="compositionally biased region" description="Low complexity" evidence="9">
    <location>
        <begin position="163"/>
        <end position="186"/>
    </location>
</feature>
<evidence type="ECO:0000256" key="4">
    <source>
        <dbReference type="ARBA" id="ARBA00022490"/>
    </source>
</evidence>
<evidence type="ECO:0000256" key="3">
    <source>
        <dbReference type="ARBA" id="ARBA00006922"/>
    </source>
</evidence>
<evidence type="ECO:0000313" key="11">
    <source>
        <dbReference type="Proteomes" id="UP001287286"/>
    </source>
</evidence>
<keyword evidence="6" id="KW-0805">Transcription regulation</keyword>
<name>A0ABR0C609_PURLI</name>
<dbReference type="Proteomes" id="UP001287286">
    <property type="component" value="Unassembled WGS sequence"/>
</dbReference>
<dbReference type="PANTHER" id="PTHR28246:SF1">
    <property type="entry name" value="G1-SPECIFIC TRANSCRIPTIONAL REPRESSOR WHI5-RELATED"/>
    <property type="match status" value="1"/>
</dbReference>
<feature type="compositionally biased region" description="Low complexity" evidence="9">
    <location>
        <begin position="697"/>
        <end position="708"/>
    </location>
</feature>
<evidence type="ECO:0000256" key="6">
    <source>
        <dbReference type="ARBA" id="ARBA00023015"/>
    </source>
</evidence>
<evidence type="ECO:0008006" key="12">
    <source>
        <dbReference type="Google" id="ProtNLM"/>
    </source>
</evidence>
<feature type="region of interest" description="Disordered" evidence="9">
    <location>
        <begin position="601"/>
        <end position="755"/>
    </location>
</feature>
<evidence type="ECO:0000256" key="1">
    <source>
        <dbReference type="ARBA" id="ARBA00004123"/>
    </source>
</evidence>
<keyword evidence="11" id="KW-1185">Reference proteome</keyword>
<keyword evidence="8" id="KW-0539">Nucleus</keyword>
<feature type="compositionally biased region" description="Polar residues" evidence="9">
    <location>
        <begin position="489"/>
        <end position="505"/>
    </location>
</feature>
<keyword evidence="4" id="KW-0963">Cytoplasm</keyword>
<comment type="similarity">
    <text evidence="3">Belongs to the WHI5/NRM1 family.</text>
</comment>
<feature type="region of interest" description="Disordered" evidence="9">
    <location>
        <begin position="470"/>
        <end position="580"/>
    </location>
</feature>
<dbReference type="Pfam" id="PF08528">
    <property type="entry name" value="Whi5"/>
    <property type="match status" value="1"/>
</dbReference>
<feature type="compositionally biased region" description="Basic and acidic residues" evidence="9">
    <location>
        <begin position="715"/>
        <end position="729"/>
    </location>
</feature>
<feature type="compositionally biased region" description="Polar residues" evidence="9">
    <location>
        <begin position="563"/>
        <end position="579"/>
    </location>
</feature>
<evidence type="ECO:0000313" key="10">
    <source>
        <dbReference type="EMBL" id="KAK4091600.1"/>
    </source>
</evidence>
<dbReference type="InterPro" id="IPR039198">
    <property type="entry name" value="Srl3/Whi5"/>
</dbReference>
<feature type="region of interest" description="Disordered" evidence="9">
    <location>
        <begin position="240"/>
        <end position="371"/>
    </location>
</feature>
<feature type="region of interest" description="Disordered" evidence="9">
    <location>
        <begin position="387"/>
        <end position="433"/>
    </location>
</feature>
<feature type="compositionally biased region" description="Low complexity" evidence="9">
    <location>
        <begin position="421"/>
        <end position="433"/>
    </location>
</feature>
<dbReference type="EMBL" id="JAWRVI010000011">
    <property type="protein sequence ID" value="KAK4091600.1"/>
    <property type="molecule type" value="Genomic_DNA"/>
</dbReference>
<feature type="compositionally biased region" description="Low complexity" evidence="9">
    <location>
        <begin position="470"/>
        <end position="481"/>
    </location>
</feature>
<feature type="compositionally biased region" description="Low complexity" evidence="9">
    <location>
        <begin position="633"/>
        <end position="642"/>
    </location>
</feature>
<reference evidence="10 11" key="1">
    <citation type="journal article" date="2024" name="Microbiol. Resour. Announc.">
        <title>Genome annotations for the ascomycete fungi Trichoderma harzianum, Trichoderma aggressivum, and Purpureocillium lilacinum.</title>
        <authorList>
            <person name="Beijen E.P.W."/>
            <person name="Ohm R.A."/>
        </authorList>
    </citation>
    <scope>NUCLEOTIDE SEQUENCE [LARGE SCALE GENOMIC DNA]</scope>
    <source>
        <strain evidence="10 11">CBS 150709</strain>
    </source>
</reference>
<feature type="compositionally biased region" description="Low complexity" evidence="9">
    <location>
        <begin position="271"/>
        <end position="284"/>
    </location>
</feature>
<sequence>MYDDAVMYECRLGPVSVVCRSSSFFLSSPRDGVPDAERGAHAAVNANSSSVDDDGHPRREVPRKLRLTRALRGRASLAGRPVPLGPLQLPMAGSVARGANPMDVNGSFSTACFVATTVRLPSLASSPARLPFGLPSSSSSNSHLYSFHLADSVVIPSAGNTDSPSLSRLVPSRRAAGLGRTTSSPTRRTRTTPDRQALTAPERAPEVLSHRPPPDCRLCSAAGMIPDWRGGVAPSVSTLLNAADGRNGETRNAKDDNRPRPHDWSAPLPPATASRSSRGAAATSEDAMDFERTRSHAEQVHPPSSQIIPDSGGSSSQSLTRSISNSQESTVTASTDRVATPPASDTNGGRYATVERRDDKPPNALDHGAGHNSQLHHLSAIAAAQDRMEPDAVGAGSRKRMADGEVKSWAGSTSPIKGHSRTTSAVSVASTTGSTIGELSAELRTRLSYAMIKVNHGWQGRSLDEVESLASQAASPASSTSTVHRRHGSSASPRLNVNSTPQVHFSNEPVMIRRKSISPPSLLSGKPMLAPPATIQPSMSMPAPRSNPRRNSNPRYTPAGLAQSHSGSPLTPQGTSNPISRLDQDVAETLLFMSSPGNSANLKHAFSPSGSPGAQPPPPAPRSSGRHALPSGPRRALPSQRPSLPPPPPKKAGYDRPSMPPPPDSPMDLDSPRQYQSPNRSTPKRRTNGAGGGHVRAALSLPSGLALGNGTARKTLRDEDIERMLDRAGAEAADSSDDEEIQLPPRRGVAGVMRA</sequence>
<feature type="compositionally biased region" description="Basic and acidic residues" evidence="9">
    <location>
        <begin position="246"/>
        <end position="263"/>
    </location>
</feature>
<gene>
    <name evidence="10" type="ORF">Purlil1_4030</name>
</gene>
<dbReference type="InterPro" id="IPR013734">
    <property type="entry name" value="TF_Nrm1/Whi5"/>
</dbReference>
<evidence type="ECO:0000256" key="2">
    <source>
        <dbReference type="ARBA" id="ARBA00004496"/>
    </source>
</evidence>
<evidence type="ECO:0000256" key="8">
    <source>
        <dbReference type="ARBA" id="ARBA00023242"/>
    </source>
</evidence>
<feature type="compositionally biased region" description="Polar residues" evidence="9">
    <location>
        <begin position="328"/>
        <end position="347"/>
    </location>
</feature>
<evidence type="ECO:0000256" key="7">
    <source>
        <dbReference type="ARBA" id="ARBA00023163"/>
    </source>
</evidence>
<accession>A0ABR0C609</accession>
<dbReference type="PANTHER" id="PTHR28246">
    <property type="entry name" value="G1-SPECIFIC TRANSCRIPTIONAL REPRESSOR WHI5-RELATED"/>
    <property type="match status" value="1"/>
</dbReference>
<feature type="compositionally biased region" description="Low complexity" evidence="9">
    <location>
        <begin position="537"/>
        <end position="555"/>
    </location>
</feature>
<comment type="subcellular location">
    <subcellularLocation>
        <location evidence="2">Cytoplasm</location>
    </subcellularLocation>
    <subcellularLocation>
        <location evidence="1">Nucleus</location>
    </subcellularLocation>
</comment>
<evidence type="ECO:0000256" key="5">
    <source>
        <dbReference type="ARBA" id="ARBA00022491"/>
    </source>
</evidence>
<feature type="compositionally biased region" description="Basic and acidic residues" evidence="9">
    <location>
        <begin position="289"/>
        <end position="299"/>
    </location>
</feature>
<protein>
    <recommendedName>
        <fullName evidence="12">Cyclin-dependent kinase</fullName>
    </recommendedName>
</protein>
<keyword evidence="5" id="KW-0678">Repressor</keyword>
<comment type="caution">
    <text evidence="10">The sequence shown here is derived from an EMBL/GenBank/DDBJ whole genome shotgun (WGS) entry which is preliminary data.</text>
</comment>